<evidence type="ECO:0000313" key="2">
    <source>
        <dbReference type="Proteomes" id="UP000501879"/>
    </source>
</evidence>
<gene>
    <name evidence="1" type="ORF">PSV2_gp22</name>
</gene>
<sequence>MAKEIKEKEGGYIRASELLHQIDVDTLNAMAKHLATSPKLAFRTIRDVLSQHGIYVSRIMELIVGDKAIEIFTHNLYIRLVPYKNGEWDVEAKILR</sequence>
<dbReference type="Proteomes" id="UP000501879">
    <property type="component" value="Segment"/>
</dbReference>
<proteinExistence type="predicted"/>
<protein>
    <submittedName>
        <fullName evidence="1">Uncharacterized protein</fullName>
    </submittedName>
</protein>
<evidence type="ECO:0000313" key="1">
    <source>
        <dbReference type="EMBL" id="QJF12434.1"/>
    </source>
</evidence>
<organism evidence="1 2">
    <name type="scientific">Pyrobaculum spherical virus 2</name>
    <dbReference type="NCBI Taxonomy" id="2730632"/>
    <lineage>
        <taxon>Viruses</taxon>
        <taxon>Viruses incertae sedis</taxon>
        <taxon>Globuloviridae</taxon>
        <taxon>Alphaglobulovirus</taxon>
        <taxon>Alphaglobulovirus pozzuoliense</taxon>
    </lineage>
</organism>
<dbReference type="EMBL" id="MN876845">
    <property type="protein sequence ID" value="QJF12434.1"/>
    <property type="molecule type" value="Genomic_DNA"/>
</dbReference>
<accession>A0A6M3VX56</accession>
<reference evidence="1 2" key="1">
    <citation type="journal article" date="2020" name="ISME J.">
        <title>New virus isolates from Italian hydrothermal environments underscore the biogeographic pattern in archaeal virus communities.</title>
        <authorList>
            <person name="Baquero D.P."/>
            <person name="Contursi P."/>
            <person name="Piochi M."/>
            <person name="Bartolucci S."/>
            <person name="Liu Y."/>
            <person name="Cvirkaite-Krupovic V."/>
            <person name="Prangishvili D."/>
            <person name="Krupovic M."/>
        </authorList>
    </citation>
    <scope>NUCLEOTIDE SEQUENCE [LARGE SCALE GENOMIC DNA]</scope>
    <source>
        <strain evidence="1">10</strain>
    </source>
</reference>
<name>A0A6M3VX56_9VIRU</name>
<keyword evidence="2" id="KW-1185">Reference proteome</keyword>